<dbReference type="GeneID" id="16069786"/>
<keyword evidence="3" id="KW-1185">Reference proteome</keyword>
<protein>
    <submittedName>
        <fullName evidence="2">Uncharacterized protein</fullName>
    </submittedName>
</protein>
<evidence type="ECO:0000256" key="1">
    <source>
        <dbReference type="SAM" id="Phobius"/>
    </source>
</evidence>
<dbReference type="InterPro" id="IPR029027">
    <property type="entry name" value="Single_a-helix_sf"/>
</dbReference>
<keyword evidence="1" id="KW-1133">Transmembrane helix</keyword>
<dbReference type="Proteomes" id="UP000007799">
    <property type="component" value="Unassembled WGS sequence"/>
</dbReference>
<evidence type="ECO:0000313" key="3">
    <source>
        <dbReference type="Proteomes" id="UP000007799"/>
    </source>
</evidence>
<dbReference type="KEGG" id="sre:PTSG_09888"/>
<dbReference type="Pfam" id="PF08997">
    <property type="entry name" value="UCR_6-4kD"/>
    <property type="match status" value="1"/>
</dbReference>
<organism evidence="3">
    <name type="scientific">Salpingoeca rosetta (strain ATCC 50818 / BSB-021)</name>
    <dbReference type="NCBI Taxonomy" id="946362"/>
    <lineage>
        <taxon>Eukaryota</taxon>
        <taxon>Choanoflagellata</taxon>
        <taxon>Craspedida</taxon>
        <taxon>Salpingoecidae</taxon>
        <taxon>Salpingoeca</taxon>
    </lineage>
</organism>
<sequence>MLAQLKYAVGQSKRWAPSLAAYGAVTSMAIVYMTDKWIGRPVLARVPWIGDRYQLPKEEN</sequence>
<reference evidence="2" key="1">
    <citation type="submission" date="2009-08" db="EMBL/GenBank/DDBJ databases">
        <title>Annotation of Salpingoeca rosetta.</title>
        <authorList>
            <consortium name="The Broad Institute Genome Sequencing Platform"/>
            <person name="Russ C."/>
            <person name="Cuomo C."/>
            <person name="Burger G."/>
            <person name="Gray M.W."/>
            <person name="Holland P.W.H."/>
            <person name="King N."/>
            <person name="Lang F.B.F."/>
            <person name="Roger A.J."/>
            <person name="Ruiz-Trillo I."/>
            <person name="Young S.K."/>
            <person name="Zeng Q."/>
            <person name="Gargeya S."/>
            <person name="Alvarado L."/>
            <person name="Berlin A."/>
            <person name="Chapman S.B."/>
            <person name="Chen Z."/>
            <person name="Freedman E."/>
            <person name="Gellesch M."/>
            <person name="Goldberg J."/>
            <person name="Griggs A."/>
            <person name="Gujja S."/>
            <person name="Heilman E."/>
            <person name="Heiman D."/>
            <person name="Howarth C."/>
            <person name="Mehta T."/>
            <person name="Neiman D."/>
            <person name="Pearson M."/>
            <person name="Roberts A."/>
            <person name="Saif S."/>
            <person name="Shea T."/>
            <person name="Shenoy N."/>
            <person name="Sisk P."/>
            <person name="Stolte C."/>
            <person name="Sykes S."/>
            <person name="White J."/>
            <person name="Yandava C."/>
            <person name="Haas B."/>
            <person name="Nusbaum C."/>
            <person name="Birren B."/>
        </authorList>
    </citation>
    <scope>NUCLEOTIDE SEQUENCE [LARGE SCALE GENOMIC DNA]</scope>
    <source>
        <strain evidence="2">ATCC 50818</strain>
    </source>
</reference>
<evidence type="ECO:0000313" key="2">
    <source>
        <dbReference type="EMBL" id="EGD79157.1"/>
    </source>
</evidence>
<feature type="transmembrane region" description="Helical" evidence="1">
    <location>
        <begin position="15"/>
        <end position="33"/>
    </location>
</feature>
<dbReference type="RefSeq" id="XP_004989242.1">
    <property type="nucleotide sequence ID" value="XM_004989185.1"/>
</dbReference>
<dbReference type="InterPro" id="IPR015089">
    <property type="entry name" value="UQCR"/>
</dbReference>
<dbReference type="OrthoDB" id="15743at2759"/>
<keyword evidence="1" id="KW-0812">Transmembrane</keyword>
<keyword evidence="1" id="KW-0472">Membrane</keyword>
<gene>
    <name evidence="2" type="ORF">PTSG_09888</name>
</gene>
<dbReference type="GO" id="GO:0006122">
    <property type="term" value="P:mitochondrial electron transport, ubiquinol to cytochrome c"/>
    <property type="evidence" value="ECO:0007669"/>
    <property type="project" value="InterPro"/>
</dbReference>
<name>F2UNF2_SALR5</name>
<dbReference type="SUPFAM" id="SSF81518">
    <property type="entry name" value="Subunit XI (6.4 kDa protein) of cytochrome bc1 complex (Ubiquinol-cytochrome c reductase)"/>
    <property type="match status" value="1"/>
</dbReference>
<dbReference type="EMBL" id="GL832984">
    <property type="protein sequence ID" value="EGD79157.1"/>
    <property type="molecule type" value="Genomic_DNA"/>
</dbReference>
<dbReference type="GO" id="GO:0005739">
    <property type="term" value="C:mitochondrion"/>
    <property type="evidence" value="ECO:0007669"/>
    <property type="project" value="GOC"/>
</dbReference>
<accession>F2UNF2</accession>
<dbReference type="InParanoid" id="F2UNF2"/>
<dbReference type="AlphaFoldDB" id="F2UNF2"/>
<dbReference type="Gene3D" id="1.20.5.220">
    <property type="match status" value="1"/>
</dbReference>
<proteinExistence type="predicted"/>